<protein>
    <submittedName>
        <fullName evidence="1">Uncharacterized protein</fullName>
    </submittedName>
</protein>
<organism evidence="1 2">
    <name type="scientific">Phytophthora megakarya</name>
    <dbReference type="NCBI Taxonomy" id="4795"/>
    <lineage>
        <taxon>Eukaryota</taxon>
        <taxon>Sar</taxon>
        <taxon>Stramenopiles</taxon>
        <taxon>Oomycota</taxon>
        <taxon>Peronosporomycetes</taxon>
        <taxon>Peronosporales</taxon>
        <taxon>Peronosporaceae</taxon>
        <taxon>Phytophthora</taxon>
    </lineage>
</organism>
<sequence>MHLLPVDEVTKLEWQETGGSNFQALSHALRSLVTLVHRLSGQPYHWDPEDLPFLVYWINCTLEAYRSSEE</sequence>
<evidence type="ECO:0000313" key="2">
    <source>
        <dbReference type="Proteomes" id="UP000198211"/>
    </source>
</evidence>
<gene>
    <name evidence="1" type="ORF">PHMEG_0009325</name>
</gene>
<dbReference type="Proteomes" id="UP000198211">
    <property type="component" value="Unassembled WGS sequence"/>
</dbReference>
<dbReference type="AlphaFoldDB" id="A0A225WGT5"/>
<keyword evidence="2" id="KW-1185">Reference proteome</keyword>
<comment type="caution">
    <text evidence="1">The sequence shown here is derived from an EMBL/GenBank/DDBJ whole genome shotgun (WGS) entry which is preliminary data.</text>
</comment>
<proteinExistence type="predicted"/>
<dbReference type="EMBL" id="NBNE01000862">
    <property type="protein sequence ID" value="OWZ16825.1"/>
    <property type="molecule type" value="Genomic_DNA"/>
</dbReference>
<name>A0A225WGT5_9STRA</name>
<accession>A0A225WGT5</accession>
<evidence type="ECO:0000313" key="1">
    <source>
        <dbReference type="EMBL" id="OWZ16825.1"/>
    </source>
</evidence>
<reference evidence="2" key="1">
    <citation type="submission" date="2017-03" db="EMBL/GenBank/DDBJ databases">
        <title>Phytopthora megakarya and P. palmivora, two closely related causual agents of cacao black pod achieved similar genome size and gene model numbers by different mechanisms.</title>
        <authorList>
            <person name="Ali S."/>
            <person name="Shao J."/>
            <person name="Larry D.J."/>
            <person name="Kronmiller B."/>
            <person name="Shen D."/>
            <person name="Strem M.D."/>
            <person name="Melnick R.L."/>
            <person name="Guiltinan M.J."/>
            <person name="Tyler B.M."/>
            <person name="Meinhardt L.W."/>
            <person name="Bailey B.A."/>
        </authorList>
    </citation>
    <scope>NUCLEOTIDE SEQUENCE [LARGE SCALE GENOMIC DNA]</scope>
    <source>
        <strain evidence="2">zdho120</strain>
    </source>
</reference>